<feature type="compositionally biased region" description="Basic and acidic residues" evidence="1">
    <location>
        <begin position="8"/>
        <end position="18"/>
    </location>
</feature>
<dbReference type="EMBL" id="KN834192">
    <property type="protein sequence ID" value="KIK11551.1"/>
    <property type="molecule type" value="Genomic_DNA"/>
</dbReference>
<dbReference type="AlphaFoldDB" id="A0A0C9Y390"/>
<evidence type="ECO:0000256" key="1">
    <source>
        <dbReference type="SAM" id="MobiDB-lite"/>
    </source>
</evidence>
<protein>
    <submittedName>
        <fullName evidence="2">Uncharacterized protein</fullName>
    </submittedName>
</protein>
<reference evidence="2" key="3">
    <citation type="submission" date="2015-02" db="EMBL/GenBank/DDBJ databases">
        <title>Evolutionary Origins and Diversification of the Mycorrhizal Mutualists.</title>
        <authorList>
            <consortium name="DOE Joint Genome Institute"/>
            <consortium name="Mycorrhizal Genomics Consortium"/>
            <person name="Kohler A."/>
            <person name="Kuo A."/>
            <person name="Nagy L.G."/>
            <person name="Floudas D."/>
            <person name="Copeland A."/>
            <person name="Barry K.W."/>
            <person name="Cichocki N."/>
            <person name="Veneault-Fourrey C."/>
            <person name="LaButti K."/>
            <person name="Lindquist E.A."/>
            <person name="Lipzen A."/>
            <person name="Lundell T."/>
            <person name="Morin E."/>
            <person name="Murat C."/>
            <person name="Riley R."/>
            <person name="Ohm R."/>
            <person name="Sun H."/>
            <person name="Tunlid A."/>
            <person name="Henrissat B."/>
            <person name="Grigoriev I.V."/>
            <person name="Hibbett D.S."/>
            <person name="Martin F."/>
        </authorList>
    </citation>
    <scope>NUCLEOTIDE SEQUENCE</scope>
    <source>
        <strain evidence="2">441</strain>
    </source>
</reference>
<evidence type="ECO:0000313" key="2">
    <source>
        <dbReference type="EMBL" id="KIK11551.1"/>
    </source>
</evidence>
<feature type="region of interest" description="Disordered" evidence="1">
    <location>
        <begin position="1"/>
        <end position="31"/>
    </location>
</feature>
<reference evidence="4" key="2">
    <citation type="submission" date="2015-01" db="EMBL/GenBank/DDBJ databases">
        <title>Evolutionary Origins and Diversification of the Mycorrhizal Mutualists.</title>
        <authorList>
            <consortium name="DOE Joint Genome Institute"/>
            <consortium name="Mycorrhizal Genomics Consortium"/>
            <person name="Kohler A."/>
            <person name="Kuo A."/>
            <person name="Nagy L.G."/>
            <person name="Floudas D."/>
            <person name="Copeland A."/>
            <person name="Barry K.W."/>
            <person name="Cichocki N."/>
            <person name="Veneault-Fourrey C."/>
            <person name="LaButti K."/>
            <person name="Lindquist E.A."/>
            <person name="Lipzen A."/>
            <person name="Lundell T."/>
            <person name="Morin E."/>
            <person name="Murat C."/>
            <person name="Riley R."/>
            <person name="Ohm R."/>
            <person name="Sun H."/>
            <person name="Tunlid A."/>
            <person name="Henrissat B."/>
            <person name="Grigoriev I.V."/>
            <person name="Hibbett D.S."/>
            <person name="Martin F."/>
        </authorList>
    </citation>
    <scope>NUCLEOTIDE SEQUENCE [LARGE SCALE GENOMIC DNA]</scope>
    <source>
        <strain evidence="3 4">441</strain>
    </source>
</reference>
<gene>
    <name evidence="3" type="ORF">PISMIDRAFT_176638</name>
    <name evidence="2" type="ORF">PISMIDRAFT_491100</name>
</gene>
<evidence type="ECO:0000313" key="3">
    <source>
        <dbReference type="EMBL" id="KIK18842.1"/>
    </source>
</evidence>
<proteinExistence type="predicted"/>
<feature type="compositionally biased region" description="Polar residues" evidence="1">
    <location>
        <begin position="19"/>
        <end position="31"/>
    </location>
</feature>
<accession>A0A0C9Y390</accession>
<organism evidence="2 4">
    <name type="scientific">Pisolithus microcarpus 441</name>
    <dbReference type="NCBI Taxonomy" id="765257"/>
    <lineage>
        <taxon>Eukaryota</taxon>
        <taxon>Fungi</taxon>
        <taxon>Dikarya</taxon>
        <taxon>Basidiomycota</taxon>
        <taxon>Agaricomycotina</taxon>
        <taxon>Agaricomycetes</taxon>
        <taxon>Agaricomycetidae</taxon>
        <taxon>Boletales</taxon>
        <taxon>Sclerodermatineae</taxon>
        <taxon>Pisolithaceae</taxon>
        <taxon>Pisolithus</taxon>
    </lineage>
</organism>
<reference evidence="2 4" key="1">
    <citation type="submission" date="2014-04" db="EMBL/GenBank/DDBJ databases">
        <authorList>
            <consortium name="DOE Joint Genome Institute"/>
            <person name="Kuo A."/>
            <person name="Kohler A."/>
            <person name="Costa M.D."/>
            <person name="Nagy L.G."/>
            <person name="Floudas D."/>
            <person name="Copeland A."/>
            <person name="Barry K.W."/>
            <person name="Cichocki N."/>
            <person name="Veneault-Fourrey C."/>
            <person name="LaButti K."/>
            <person name="Lindquist E.A."/>
            <person name="Lipzen A."/>
            <person name="Lundell T."/>
            <person name="Morin E."/>
            <person name="Murat C."/>
            <person name="Sun H."/>
            <person name="Tunlid A."/>
            <person name="Henrissat B."/>
            <person name="Grigoriev I.V."/>
            <person name="Hibbett D.S."/>
            <person name="Martin F."/>
            <person name="Nordberg H.P."/>
            <person name="Cantor M.N."/>
            <person name="Hua S.X."/>
        </authorList>
    </citation>
    <scope>NUCLEOTIDE SEQUENCE [LARGE SCALE GENOMIC DNA]</scope>
    <source>
        <strain evidence="2 4">441</strain>
    </source>
</reference>
<dbReference type="EMBL" id="KN833796">
    <property type="protein sequence ID" value="KIK18842.1"/>
    <property type="molecule type" value="Genomic_DNA"/>
</dbReference>
<dbReference type="HOGENOM" id="CLU_1619680_0_0_1"/>
<dbReference type="Proteomes" id="UP000054018">
    <property type="component" value="Unassembled WGS sequence"/>
</dbReference>
<sequence>MCNRKRKEGMVRSIHESSRQSISKTPSGLMQKSRNGGLLKWLIQIAFNPYNSGSVYGLFLWQRSARPRITINARNEGIELLSLPVMHDPQDHTGGWTTAPPFQNNAKKMELSPNRLGSPPSHGRFPMNESCEVTDWSLIIVSSISISSPVGFLVCSGNTAGGFS</sequence>
<evidence type="ECO:0000313" key="4">
    <source>
        <dbReference type="Proteomes" id="UP000054018"/>
    </source>
</evidence>
<keyword evidence="4" id="KW-1185">Reference proteome</keyword>
<name>A0A0C9Y390_9AGAM</name>